<dbReference type="GO" id="GO:0016787">
    <property type="term" value="F:hydrolase activity"/>
    <property type="evidence" value="ECO:0007669"/>
    <property type="project" value="UniProtKB-KW"/>
</dbReference>
<dbReference type="InterPro" id="IPR023198">
    <property type="entry name" value="PGP-like_dom2"/>
</dbReference>
<dbReference type="PANTHER" id="PTHR43434:SF24">
    <property type="entry name" value="HYDROLASE-RELATED"/>
    <property type="match status" value="1"/>
</dbReference>
<dbReference type="InterPro" id="IPR050155">
    <property type="entry name" value="HAD-like_hydrolase_sf"/>
</dbReference>
<dbReference type="PANTHER" id="PTHR43434">
    <property type="entry name" value="PHOSPHOGLYCOLATE PHOSPHATASE"/>
    <property type="match status" value="1"/>
</dbReference>
<proteinExistence type="predicted"/>
<keyword evidence="1" id="KW-0378">Hydrolase</keyword>
<dbReference type="InterPro" id="IPR041492">
    <property type="entry name" value="HAD_2"/>
</dbReference>
<evidence type="ECO:0000313" key="1">
    <source>
        <dbReference type="EMBL" id="MCI4682931.1"/>
    </source>
</evidence>
<dbReference type="InterPro" id="IPR036412">
    <property type="entry name" value="HAD-like_sf"/>
</dbReference>
<sequence length="225" mass="24621">MKLIIFDIDGTLVDSQNCIVEAQRRAFAALGLPAPPTREKALSVVGLSLVEAFDALTEGRGPSKELADAYKAAWMQLRGESRIEDRCPVYPGVEEFLRQMSRRDDCRLGVATGKSRAGVDRLFDAYGWRDMFATVQTADDAPSKPAPDMFNRALAETSMTARDACMVGDTVFDMRMARSAGAHAIGVGWGYHPHEKLTKAGAVTIADNLDALRVQLDEFMQCVTT</sequence>
<gene>
    <name evidence="1" type="ORF">K2U94_09165</name>
</gene>
<reference evidence="1" key="1">
    <citation type="journal article" date="2022" name="ISME J.">
        <title>Identification of active gaseous-alkane degraders at natural gas seeps.</title>
        <authorList>
            <person name="Farhan Ul Haque M."/>
            <person name="Hernandez M."/>
            <person name="Crombie A.T."/>
            <person name="Murrell J.C."/>
        </authorList>
    </citation>
    <scope>NUCLEOTIDE SEQUENCE</scope>
    <source>
        <strain evidence="1">PC2</strain>
    </source>
</reference>
<dbReference type="InterPro" id="IPR023214">
    <property type="entry name" value="HAD_sf"/>
</dbReference>
<accession>A0ABS9Z5N4</accession>
<organism evidence="1 2">
    <name type="scientific">Candidatus Rhodoblastus alkanivorans</name>
    <dbReference type="NCBI Taxonomy" id="2954117"/>
    <lineage>
        <taxon>Bacteria</taxon>
        <taxon>Pseudomonadati</taxon>
        <taxon>Pseudomonadota</taxon>
        <taxon>Alphaproteobacteria</taxon>
        <taxon>Hyphomicrobiales</taxon>
        <taxon>Rhodoblastaceae</taxon>
        <taxon>Rhodoblastus</taxon>
    </lineage>
</organism>
<dbReference type="NCBIfam" id="TIGR01549">
    <property type="entry name" value="HAD-SF-IA-v1"/>
    <property type="match status" value="1"/>
</dbReference>
<dbReference type="EMBL" id="JAIVFP010000001">
    <property type="protein sequence ID" value="MCI4682931.1"/>
    <property type="molecule type" value="Genomic_DNA"/>
</dbReference>
<dbReference type="Pfam" id="PF13419">
    <property type="entry name" value="HAD_2"/>
    <property type="match status" value="1"/>
</dbReference>
<dbReference type="SFLD" id="SFLDG01129">
    <property type="entry name" value="C1.5:_HAD__Beta-PGM__Phosphata"/>
    <property type="match status" value="1"/>
</dbReference>
<dbReference type="SFLD" id="SFLDG01135">
    <property type="entry name" value="C1.5.6:_HAD__Beta-PGM__Phospha"/>
    <property type="match status" value="1"/>
</dbReference>
<dbReference type="InterPro" id="IPR006439">
    <property type="entry name" value="HAD-SF_hydro_IA"/>
</dbReference>
<dbReference type="SUPFAM" id="SSF56784">
    <property type="entry name" value="HAD-like"/>
    <property type="match status" value="1"/>
</dbReference>
<dbReference type="Proteomes" id="UP001139104">
    <property type="component" value="Unassembled WGS sequence"/>
</dbReference>
<dbReference type="RefSeq" id="WP_243066911.1">
    <property type="nucleotide sequence ID" value="NZ_JAIVFK010000010.1"/>
</dbReference>
<protein>
    <submittedName>
        <fullName evidence="1">HAD-IA family hydrolase</fullName>
    </submittedName>
</protein>
<name>A0ABS9Z5N4_9HYPH</name>
<dbReference type="SFLD" id="SFLDS00003">
    <property type="entry name" value="Haloacid_Dehalogenase"/>
    <property type="match status" value="1"/>
</dbReference>
<comment type="caution">
    <text evidence="1">The sequence shown here is derived from an EMBL/GenBank/DDBJ whole genome shotgun (WGS) entry which is preliminary data.</text>
</comment>
<dbReference type="Gene3D" id="3.40.50.1000">
    <property type="entry name" value="HAD superfamily/HAD-like"/>
    <property type="match status" value="1"/>
</dbReference>
<keyword evidence="2" id="KW-1185">Reference proteome</keyword>
<dbReference type="Gene3D" id="1.10.150.240">
    <property type="entry name" value="Putative phosphatase, domain 2"/>
    <property type="match status" value="1"/>
</dbReference>
<dbReference type="NCBIfam" id="TIGR01509">
    <property type="entry name" value="HAD-SF-IA-v3"/>
    <property type="match status" value="1"/>
</dbReference>
<evidence type="ECO:0000313" key="2">
    <source>
        <dbReference type="Proteomes" id="UP001139104"/>
    </source>
</evidence>